<name>A0A929KZ22_9SPHI</name>
<evidence type="ECO:0000256" key="2">
    <source>
        <dbReference type="ARBA" id="ARBA00022723"/>
    </source>
</evidence>
<dbReference type="Proteomes" id="UP000622475">
    <property type="component" value="Unassembled WGS sequence"/>
</dbReference>
<evidence type="ECO:0000313" key="5">
    <source>
        <dbReference type="Proteomes" id="UP000622475"/>
    </source>
</evidence>
<organism evidence="4 5">
    <name type="scientific">Mucilaginibacter myungsuensis</name>
    <dbReference type="NCBI Taxonomy" id="649104"/>
    <lineage>
        <taxon>Bacteria</taxon>
        <taxon>Pseudomonadati</taxon>
        <taxon>Bacteroidota</taxon>
        <taxon>Sphingobacteriia</taxon>
        <taxon>Sphingobacteriales</taxon>
        <taxon>Sphingobacteriaceae</taxon>
        <taxon>Mucilaginibacter</taxon>
    </lineage>
</organism>
<gene>
    <name evidence="4" type="ORF">IRJ16_20780</name>
</gene>
<reference evidence="4" key="1">
    <citation type="submission" date="2020-10" db="EMBL/GenBank/DDBJ databases">
        <title>Mucilaginibacter mali sp. nov., isolated from rhizosphere soil of apple orchard.</title>
        <authorList>
            <person name="Lee J.-S."/>
            <person name="Kim H.S."/>
            <person name="Kim J.-S."/>
        </authorList>
    </citation>
    <scope>NUCLEOTIDE SEQUENCE</scope>
    <source>
        <strain evidence="4">KCTC 22746</strain>
    </source>
</reference>
<proteinExistence type="inferred from homology"/>
<dbReference type="Gene3D" id="1.20.120.450">
    <property type="entry name" value="dinb family like domain"/>
    <property type="match status" value="1"/>
</dbReference>
<dbReference type="AlphaFoldDB" id="A0A929KZ22"/>
<comment type="caution">
    <text evidence="4">The sequence shown here is derived from an EMBL/GenBank/DDBJ whole genome shotgun (WGS) entry which is preliminary data.</text>
</comment>
<accession>A0A929KZ22</accession>
<dbReference type="GO" id="GO:0046872">
    <property type="term" value="F:metal ion binding"/>
    <property type="evidence" value="ECO:0007669"/>
    <property type="project" value="UniProtKB-KW"/>
</dbReference>
<protein>
    <submittedName>
        <fullName evidence="4">DinB family protein</fullName>
    </submittedName>
</protein>
<evidence type="ECO:0000256" key="3">
    <source>
        <dbReference type="PIRSR" id="PIRSR607837-1"/>
    </source>
</evidence>
<evidence type="ECO:0000256" key="1">
    <source>
        <dbReference type="ARBA" id="ARBA00008635"/>
    </source>
</evidence>
<sequence length="170" mass="19320">MNDIIFAENLALELSSEAPSTIKCLEHIQPEHFGFKPHERSMEMGYLAMLVGDIPNWIYYIIEKGEVNFATYEHVESKDGAAMVERFESNIEAAKKSLASVTEGSLDEPFYLKKGDEELLKSTKREQLESVINHMVHHRGQLTVYMRMNDIPVPATYGPSADDRSYGFKS</sequence>
<comment type="similarity">
    <text evidence="1">Belongs to the DinB family.</text>
</comment>
<feature type="binding site" evidence="3">
    <location>
        <position position="138"/>
    </location>
    <ligand>
        <name>a divalent metal cation</name>
        <dbReference type="ChEBI" id="CHEBI:60240"/>
    </ligand>
</feature>
<dbReference type="InterPro" id="IPR034660">
    <property type="entry name" value="DinB/YfiT-like"/>
</dbReference>
<keyword evidence="2 3" id="KW-0479">Metal-binding</keyword>
<evidence type="ECO:0000313" key="4">
    <source>
        <dbReference type="EMBL" id="MBE9664329.1"/>
    </source>
</evidence>
<dbReference type="EMBL" id="JADFFL010000011">
    <property type="protein sequence ID" value="MBE9664329.1"/>
    <property type="molecule type" value="Genomic_DNA"/>
</dbReference>
<keyword evidence="5" id="KW-1185">Reference proteome</keyword>
<dbReference type="Pfam" id="PF05163">
    <property type="entry name" value="DinB"/>
    <property type="match status" value="1"/>
</dbReference>
<dbReference type="InterPro" id="IPR007837">
    <property type="entry name" value="DinB"/>
</dbReference>
<dbReference type="SUPFAM" id="SSF109854">
    <property type="entry name" value="DinB/YfiT-like putative metalloenzymes"/>
    <property type="match status" value="1"/>
</dbReference>
<feature type="binding site" evidence="3">
    <location>
        <position position="134"/>
    </location>
    <ligand>
        <name>a divalent metal cation</name>
        <dbReference type="ChEBI" id="CHEBI:60240"/>
    </ligand>
</feature>
<dbReference type="RefSeq" id="WP_194113578.1">
    <property type="nucleotide sequence ID" value="NZ_JADFFL010000011.1"/>
</dbReference>